<protein>
    <submittedName>
        <fullName evidence="2">Uncharacterized protein</fullName>
    </submittedName>
</protein>
<feature type="region of interest" description="Disordered" evidence="1">
    <location>
        <begin position="43"/>
        <end position="79"/>
    </location>
</feature>
<feature type="region of interest" description="Disordered" evidence="1">
    <location>
        <begin position="418"/>
        <end position="444"/>
    </location>
</feature>
<dbReference type="AlphaFoldDB" id="A0A5C3PVF5"/>
<sequence length="467" mass="51191">MYGVREKTAWFINNIAKTHPRPFVYLRPRRRRNLARTSDAAQELYDEASSTRSRTCSLEAPPPRALRSSKKVKSLQEDSDLDSDIEDFGQLCSVPYEDSTRSGLTQYYSAVSHVSGLHDMAAVAELSMIDEDSGVAFTSPPQCGKERSSNDPGLFQISCSRSLEDGASRFTIQPPRTPCILAAPTPSIVLTMPTPQISQSPVFQPRSPITLAKYVQATSFQSPCLPPSASTVSLSPVPSIPSCNRCCLAQLEDGIICRACERQWLACKVWYQAHDGGRRQQLTEPFIRPGESNASTRAVMGVLGVPGSTSAAVGLGFDPSVTVRKKLPFKVVEPATQPPCSRCNYESCTRPGNCRSRATPWRYFRRHSLDAVRKARDTIRALLSVSFKSVSVVPPPRSWSWLPRGRLAFAALATPDAYDTPTTSWTAPTAPSRSPHSPEASPPYGSSLFHRPLACVTSGSRFVEHLL</sequence>
<evidence type="ECO:0000313" key="2">
    <source>
        <dbReference type="EMBL" id="TFK90083.1"/>
    </source>
</evidence>
<proteinExistence type="predicted"/>
<gene>
    <name evidence="2" type="ORF">K466DRAFT_661089</name>
</gene>
<evidence type="ECO:0000256" key="1">
    <source>
        <dbReference type="SAM" id="MobiDB-lite"/>
    </source>
</evidence>
<accession>A0A5C3PVF5</accession>
<dbReference type="EMBL" id="ML211056">
    <property type="protein sequence ID" value="TFK90083.1"/>
    <property type="molecule type" value="Genomic_DNA"/>
</dbReference>
<feature type="compositionally biased region" description="Low complexity" evidence="1">
    <location>
        <begin position="420"/>
        <end position="435"/>
    </location>
</feature>
<dbReference type="InParanoid" id="A0A5C3PVF5"/>
<dbReference type="Proteomes" id="UP000308197">
    <property type="component" value="Unassembled WGS sequence"/>
</dbReference>
<keyword evidence="3" id="KW-1185">Reference proteome</keyword>
<organism evidence="2 3">
    <name type="scientific">Polyporus arcularius HHB13444</name>
    <dbReference type="NCBI Taxonomy" id="1314778"/>
    <lineage>
        <taxon>Eukaryota</taxon>
        <taxon>Fungi</taxon>
        <taxon>Dikarya</taxon>
        <taxon>Basidiomycota</taxon>
        <taxon>Agaricomycotina</taxon>
        <taxon>Agaricomycetes</taxon>
        <taxon>Polyporales</taxon>
        <taxon>Polyporaceae</taxon>
        <taxon>Polyporus</taxon>
    </lineage>
</organism>
<name>A0A5C3PVF5_9APHY</name>
<evidence type="ECO:0000313" key="3">
    <source>
        <dbReference type="Proteomes" id="UP000308197"/>
    </source>
</evidence>
<reference evidence="2 3" key="1">
    <citation type="journal article" date="2019" name="Nat. Ecol. Evol.">
        <title>Megaphylogeny resolves global patterns of mushroom evolution.</title>
        <authorList>
            <person name="Varga T."/>
            <person name="Krizsan K."/>
            <person name="Foldi C."/>
            <person name="Dima B."/>
            <person name="Sanchez-Garcia M."/>
            <person name="Sanchez-Ramirez S."/>
            <person name="Szollosi G.J."/>
            <person name="Szarkandi J.G."/>
            <person name="Papp V."/>
            <person name="Albert L."/>
            <person name="Andreopoulos W."/>
            <person name="Angelini C."/>
            <person name="Antonin V."/>
            <person name="Barry K.W."/>
            <person name="Bougher N.L."/>
            <person name="Buchanan P."/>
            <person name="Buyck B."/>
            <person name="Bense V."/>
            <person name="Catcheside P."/>
            <person name="Chovatia M."/>
            <person name="Cooper J."/>
            <person name="Damon W."/>
            <person name="Desjardin D."/>
            <person name="Finy P."/>
            <person name="Geml J."/>
            <person name="Haridas S."/>
            <person name="Hughes K."/>
            <person name="Justo A."/>
            <person name="Karasinski D."/>
            <person name="Kautmanova I."/>
            <person name="Kiss B."/>
            <person name="Kocsube S."/>
            <person name="Kotiranta H."/>
            <person name="LaButti K.M."/>
            <person name="Lechner B.E."/>
            <person name="Liimatainen K."/>
            <person name="Lipzen A."/>
            <person name="Lukacs Z."/>
            <person name="Mihaltcheva S."/>
            <person name="Morgado L.N."/>
            <person name="Niskanen T."/>
            <person name="Noordeloos M.E."/>
            <person name="Ohm R.A."/>
            <person name="Ortiz-Santana B."/>
            <person name="Ovrebo C."/>
            <person name="Racz N."/>
            <person name="Riley R."/>
            <person name="Savchenko A."/>
            <person name="Shiryaev A."/>
            <person name="Soop K."/>
            <person name="Spirin V."/>
            <person name="Szebenyi C."/>
            <person name="Tomsovsky M."/>
            <person name="Tulloss R.E."/>
            <person name="Uehling J."/>
            <person name="Grigoriev I.V."/>
            <person name="Vagvolgyi C."/>
            <person name="Papp T."/>
            <person name="Martin F.M."/>
            <person name="Miettinen O."/>
            <person name="Hibbett D.S."/>
            <person name="Nagy L.G."/>
        </authorList>
    </citation>
    <scope>NUCLEOTIDE SEQUENCE [LARGE SCALE GENOMIC DNA]</scope>
    <source>
        <strain evidence="2 3">HHB13444</strain>
    </source>
</reference>